<evidence type="ECO:0000256" key="7">
    <source>
        <dbReference type="ARBA" id="ARBA00022884"/>
    </source>
</evidence>
<evidence type="ECO:0000313" key="11">
    <source>
        <dbReference type="EMBL" id="UWP59209.1"/>
    </source>
</evidence>
<keyword evidence="6 8" id="KW-0269">Exonuclease</keyword>
<dbReference type="PANTHER" id="PTHR23355:SF9">
    <property type="entry name" value="DIS3-LIKE EXONUCLEASE 2"/>
    <property type="match status" value="1"/>
</dbReference>
<organism evidence="11 12">
    <name type="scientific">Ruminococcus gauvreauii</name>
    <dbReference type="NCBI Taxonomy" id="438033"/>
    <lineage>
        <taxon>Bacteria</taxon>
        <taxon>Bacillati</taxon>
        <taxon>Bacillota</taxon>
        <taxon>Clostridia</taxon>
        <taxon>Eubacteriales</taxon>
        <taxon>Oscillospiraceae</taxon>
        <taxon>Ruminococcus</taxon>
    </lineage>
</organism>
<dbReference type="NCBIfam" id="TIGR02063">
    <property type="entry name" value="RNase_R"/>
    <property type="match status" value="1"/>
</dbReference>
<dbReference type="SMART" id="SM00316">
    <property type="entry name" value="S1"/>
    <property type="match status" value="1"/>
</dbReference>
<gene>
    <name evidence="8 11" type="primary">rnr</name>
    <name evidence="11" type="ORF">NQ502_17880</name>
</gene>
<evidence type="ECO:0000313" key="12">
    <source>
        <dbReference type="Proteomes" id="UP001060164"/>
    </source>
</evidence>
<dbReference type="InterPro" id="IPR013223">
    <property type="entry name" value="RNase_B_OB_dom"/>
</dbReference>
<comment type="subcellular location">
    <subcellularLocation>
        <location evidence="2 8">Cytoplasm</location>
    </subcellularLocation>
</comment>
<dbReference type="Pfam" id="PF00773">
    <property type="entry name" value="RNB"/>
    <property type="match status" value="1"/>
</dbReference>
<evidence type="ECO:0000256" key="3">
    <source>
        <dbReference type="ARBA" id="ARBA00022490"/>
    </source>
</evidence>
<evidence type="ECO:0000256" key="5">
    <source>
        <dbReference type="ARBA" id="ARBA00022801"/>
    </source>
</evidence>
<dbReference type="SMART" id="SM00357">
    <property type="entry name" value="CSP"/>
    <property type="match status" value="2"/>
</dbReference>
<dbReference type="Pfam" id="PF00575">
    <property type="entry name" value="S1"/>
    <property type="match status" value="1"/>
</dbReference>
<dbReference type="SMART" id="SM00955">
    <property type="entry name" value="RNB"/>
    <property type="match status" value="1"/>
</dbReference>
<dbReference type="PROSITE" id="PS50126">
    <property type="entry name" value="S1"/>
    <property type="match status" value="1"/>
</dbReference>
<dbReference type="Proteomes" id="UP001060164">
    <property type="component" value="Chromosome"/>
</dbReference>
<dbReference type="RefSeq" id="WP_044983298.1">
    <property type="nucleotide sequence ID" value="NZ_CABLBR010000016.1"/>
</dbReference>
<dbReference type="PANTHER" id="PTHR23355">
    <property type="entry name" value="RIBONUCLEASE"/>
    <property type="match status" value="1"/>
</dbReference>
<evidence type="ECO:0000256" key="2">
    <source>
        <dbReference type="ARBA" id="ARBA00004496"/>
    </source>
</evidence>
<dbReference type="InterPro" id="IPR011805">
    <property type="entry name" value="RNase_R"/>
</dbReference>
<protein>
    <recommendedName>
        <fullName evidence="8">Ribonuclease R</fullName>
        <shortName evidence="8">RNase R</shortName>
        <ecNumber evidence="8">3.1.13.1</ecNumber>
    </recommendedName>
</protein>
<keyword evidence="5 8" id="KW-0378">Hydrolase</keyword>
<keyword evidence="3 8" id="KW-0963">Cytoplasm</keyword>
<dbReference type="EC" id="3.1.13.1" evidence="8"/>
<dbReference type="InterPro" id="IPR001900">
    <property type="entry name" value="RNase_II/R"/>
</dbReference>
<name>A0ABY5VFN0_9FIRM</name>
<evidence type="ECO:0000256" key="4">
    <source>
        <dbReference type="ARBA" id="ARBA00022722"/>
    </source>
</evidence>
<dbReference type="EMBL" id="CP102290">
    <property type="protein sequence ID" value="UWP59209.1"/>
    <property type="molecule type" value="Genomic_DNA"/>
</dbReference>
<dbReference type="InterPro" id="IPR012340">
    <property type="entry name" value="NA-bd_OB-fold"/>
</dbReference>
<evidence type="ECO:0000256" key="1">
    <source>
        <dbReference type="ARBA" id="ARBA00001849"/>
    </source>
</evidence>
<feature type="coiled-coil region" evidence="9">
    <location>
        <begin position="602"/>
        <end position="629"/>
    </location>
</feature>
<dbReference type="HAMAP" id="MF_01895">
    <property type="entry name" value="RNase_R"/>
    <property type="match status" value="1"/>
</dbReference>
<keyword evidence="12" id="KW-1185">Reference proteome</keyword>
<dbReference type="InterPro" id="IPR011129">
    <property type="entry name" value="CSD"/>
</dbReference>
<keyword evidence="7 8" id="KW-0694">RNA-binding</keyword>
<evidence type="ECO:0000259" key="10">
    <source>
        <dbReference type="PROSITE" id="PS50126"/>
    </source>
</evidence>
<evidence type="ECO:0000256" key="6">
    <source>
        <dbReference type="ARBA" id="ARBA00022839"/>
    </source>
</evidence>
<proteinExistence type="inferred from homology"/>
<dbReference type="NCBIfam" id="TIGR00358">
    <property type="entry name" value="3_prime_RNase"/>
    <property type="match status" value="1"/>
</dbReference>
<dbReference type="CDD" id="cd04471">
    <property type="entry name" value="S1_RNase_R"/>
    <property type="match status" value="1"/>
</dbReference>
<accession>A0ABY5VFN0</accession>
<feature type="domain" description="S1 motif" evidence="10">
    <location>
        <begin position="637"/>
        <end position="717"/>
    </location>
</feature>
<dbReference type="Gene3D" id="2.40.50.140">
    <property type="entry name" value="Nucleic acid-binding proteins"/>
    <property type="match status" value="3"/>
</dbReference>
<comment type="catalytic activity">
    <reaction evidence="1 8">
        <text>Exonucleolytic cleavage in the 3'- to 5'-direction to yield nucleoside 5'-phosphates.</text>
        <dbReference type="EC" id="3.1.13.1"/>
    </reaction>
</comment>
<evidence type="ECO:0000256" key="8">
    <source>
        <dbReference type="HAMAP-Rule" id="MF_01895"/>
    </source>
</evidence>
<evidence type="ECO:0000256" key="9">
    <source>
        <dbReference type="SAM" id="Coils"/>
    </source>
</evidence>
<dbReference type="SUPFAM" id="SSF50249">
    <property type="entry name" value="Nucleic acid-binding proteins"/>
    <property type="match status" value="4"/>
</dbReference>
<keyword evidence="9" id="KW-0175">Coiled coil</keyword>
<reference evidence="11" key="1">
    <citation type="journal article" date="2022" name="Cell">
        <title>Design, construction, and in vivo augmentation of a complex gut microbiome.</title>
        <authorList>
            <person name="Cheng A.G."/>
            <person name="Ho P.Y."/>
            <person name="Aranda-Diaz A."/>
            <person name="Jain S."/>
            <person name="Yu F.B."/>
            <person name="Meng X."/>
            <person name="Wang M."/>
            <person name="Iakiviak M."/>
            <person name="Nagashima K."/>
            <person name="Zhao A."/>
            <person name="Murugkar P."/>
            <person name="Patil A."/>
            <person name="Atabakhsh K."/>
            <person name="Weakley A."/>
            <person name="Yan J."/>
            <person name="Brumbaugh A.R."/>
            <person name="Higginbottom S."/>
            <person name="Dimas A."/>
            <person name="Shiver A.L."/>
            <person name="Deutschbauer A."/>
            <person name="Neff N."/>
            <person name="Sonnenburg J.L."/>
            <person name="Huang K.C."/>
            <person name="Fischbach M.A."/>
        </authorList>
    </citation>
    <scope>NUCLEOTIDE SEQUENCE</scope>
    <source>
        <strain evidence="11">DSM 19829</strain>
    </source>
</reference>
<comment type="function">
    <text evidence="8">3'-5' exoribonuclease that releases 5'-nucleoside monophosphates and is involved in maturation of structured RNAs.</text>
</comment>
<comment type="similarity">
    <text evidence="8">Belongs to the RNR ribonuclease family. RNase R subfamily.</text>
</comment>
<dbReference type="InterPro" id="IPR003029">
    <property type="entry name" value="S1_domain"/>
</dbReference>
<dbReference type="InterPro" id="IPR004476">
    <property type="entry name" value="RNase_II/RNase_R"/>
</dbReference>
<keyword evidence="4 8" id="KW-0540">Nuclease</keyword>
<dbReference type="Pfam" id="PF08206">
    <property type="entry name" value="OB_RNB"/>
    <property type="match status" value="1"/>
</dbReference>
<dbReference type="InterPro" id="IPR050180">
    <property type="entry name" value="RNR_Ribonuclease"/>
</dbReference>
<dbReference type="Pfam" id="PF17876">
    <property type="entry name" value="CSD2"/>
    <property type="match status" value="1"/>
</dbReference>
<dbReference type="InterPro" id="IPR040476">
    <property type="entry name" value="CSD2"/>
</dbReference>
<sequence length="735" mass="83420">MNKKELKKRKKLIYELISSKEYQPMRAKEIASLLQIPKPLRKELSAVLDALTEDGMITVSKQGKYRKAKERKYGPKQEKKSNLTTGVFIGHPRGYGFVELEDRDQDDIYIPENNVNGAFHQDKVEIQISGCVNGKRREGQVLRVLERGITEVVGTFEKSRHYGFVVPDNAKMQQDIFIPQEHGMNAQDGDKVVVQITSYGSRNKSPEGRIKEVLGKSTDPGIDVLSVARSYGLPMEFPARVLQQAGRILPILQDGDFSGRKDLRHLMCVTIDGEDAKDLDDAITLAKTEDGYELGVHIADVTNYVQENSALDREALKRGTSVYLVDRVIPMLPKELSNGICSLNQGEDRLALSCLMSLNEKGKLKSHEIAETVIRVDRRMTYTAVQQILEGDKEQQEAYQEFVPMFFCMEELSKLLRARREKRGSIDFDFPESKVLLDEAGHPVAVKPYEHNTATKIIEDFMLLANETVASEYHDRELPFVYRIHEEPDADRMEGVLAFLRANQIPVQKAKHTVSPKEVQKILQSIDGMPLEPMVSRLLLRSMKQACYSVEDAGHFGLAAEHYCHFTSPIRRYPDLQIHRIIKDVIRGRMGQERTHHYELLLDDVASKSSMLERRAEEVERETIKLKKAEYMSSHIGETFEGVISGVTGWGIYVELGNTIEGLVSMNSMWDDYYIYDEAAHQLVGEASQKIYRLGQAVRVIVEDADVVTKTVDFRLAEGMEKRNGEGNRQSSDCE</sequence>